<gene>
    <name evidence="1" type="ORF">F7725_018978</name>
</gene>
<reference evidence="1 2" key="1">
    <citation type="submission" date="2020-03" db="EMBL/GenBank/DDBJ databases">
        <title>Dissostichus mawsoni Genome sequencing and assembly.</title>
        <authorList>
            <person name="Park H."/>
        </authorList>
    </citation>
    <scope>NUCLEOTIDE SEQUENCE [LARGE SCALE GENOMIC DNA]</scope>
    <source>
        <strain evidence="1">DM0001</strain>
        <tissue evidence="1">Muscle</tissue>
    </source>
</reference>
<dbReference type="Proteomes" id="UP000518266">
    <property type="component" value="Unassembled WGS sequence"/>
</dbReference>
<dbReference type="EMBL" id="JAAKFY010000021">
    <property type="protein sequence ID" value="KAF3840261.1"/>
    <property type="molecule type" value="Genomic_DNA"/>
</dbReference>
<protein>
    <submittedName>
        <fullName evidence="1">Uncharacterized protein</fullName>
    </submittedName>
</protein>
<dbReference type="PANTHER" id="PTHR31751:SF42">
    <property type="entry name" value="PROTEIN CBG10204"/>
    <property type="match status" value="1"/>
</dbReference>
<keyword evidence="2" id="KW-1185">Reference proteome</keyword>
<name>A0A7J5XTQ5_DISMA</name>
<evidence type="ECO:0000313" key="2">
    <source>
        <dbReference type="Proteomes" id="UP000518266"/>
    </source>
</evidence>
<accession>A0A7J5XTQ5</accession>
<dbReference type="PANTHER" id="PTHR31751">
    <property type="entry name" value="SI:CH211-108C17.2-RELATED-RELATED"/>
    <property type="match status" value="1"/>
</dbReference>
<dbReference type="AlphaFoldDB" id="A0A7J5XTQ5"/>
<evidence type="ECO:0000313" key="1">
    <source>
        <dbReference type="EMBL" id="KAF3840261.1"/>
    </source>
</evidence>
<sequence length="297" mass="34002">MRVLKSINCYTITTRTFLNHQKKFLQPAIKKSNEVPSSVHMEKEGLVRCVQFLESENLVMKTIVTDRHTQINKWLKENQNMWTIGSTFGTLQKVDLKKKLVKLAKDKQCTAIGEWIQSILNHLYWCAVSTPDGNGEMIAEKWLSLNNHIVNIHTKHGRVFEKCAHGRLPAAQNRKKKWLKADSVPALKLNKVVSQKAFVRDVKKMSPSQQTYGVEVYHSIVNQFAPKMYAYSYTGMYCRLYACAKTMSMRNLSMSQIHSAVGGKNQTRERLLCCLEADLITELTISFVIDSNQVLDT</sequence>
<proteinExistence type="predicted"/>
<comment type="caution">
    <text evidence="1">The sequence shown here is derived from an EMBL/GenBank/DDBJ whole genome shotgun (WGS) entry which is preliminary data.</text>
</comment>
<organism evidence="1 2">
    <name type="scientific">Dissostichus mawsoni</name>
    <name type="common">Antarctic cod</name>
    <dbReference type="NCBI Taxonomy" id="36200"/>
    <lineage>
        <taxon>Eukaryota</taxon>
        <taxon>Metazoa</taxon>
        <taxon>Chordata</taxon>
        <taxon>Craniata</taxon>
        <taxon>Vertebrata</taxon>
        <taxon>Euteleostomi</taxon>
        <taxon>Actinopterygii</taxon>
        <taxon>Neopterygii</taxon>
        <taxon>Teleostei</taxon>
        <taxon>Neoteleostei</taxon>
        <taxon>Acanthomorphata</taxon>
        <taxon>Eupercaria</taxon>
        <taxon>Perciformes</taxon>
        <taxon>Notothenioidei</taxon>
        <taxon>Nototheniidae</taxon>
        <taxon>Dissostichus</taxon>
    </lineage>
</organism>
<dbReference type="OrthoDB" id="5814287at2759"/>